<proteinExistence type="predicted"/>
<dbReference type="EMBL" id="JAJA02000001">
    <property type="protein sequence ID" value="KWS06200.1"/>
    <property type="molecule type" value="Genomic_DNA"/>
</dbReference>
<gene>
    <name evidence="1" type="ORF">AZ78_3754</name>
</gene>
<organism evidence="1 2">
    <name type="scientific">Lysobacter capsici AZ78</name>
    <dbReference type="NCBI Taxonomy" id="1444315"/>
    <lineage>
        <taxon>Bacteria</taxon>
        <taxon>Pseudomonadati</taxon>
        <taxon>Pseudomonadota</taxon>
        <taxon>Gammaproteobacteria</taxon>
        <taxon>Lysobacterales</taxon>
        <taxon>Lysobacteraceae</taxon>
        <taxon>Lysobacter</taxon>
    </lineage>
</organism>
<protein>
    <submittedName>
        <fullName evidence="1">Uncharacterized protein</fullName>
    </submittedName>
</protein>
<keyword evidence="2" id="KW-1185">Reference proteome</keyword>
<dbReference type="AlphaFoldDB" id="A0A120AHI1"/>
<reference evidence="1 2" key="1">
    <citation type="journal article" date="2014" name="Genome Announc.">
        <title>Draft Genome Sequence of Lysobacter capsici AZ78, a Bacterium Antagonistic to Plant-Pathogenic Oomycetes.</title>
        <authorList>
            <person name="Puopolo G."/>
            <person name="Sonego P."/>
            <person name="Engelen K."/>
            <person name="Pertot I."/>
        </authorList>
    </citation>
    <scope>NUCLEOTIDE SEQUENCE [LARGE SCALE GENOMIC DNA]</scope>
    <source>
        <strain evidence="1 2">AZ78</strain>
    </source>
</reference>
<dbReference type="OrthoDB" id="6028271at2"/>
<name>A0A120AHI1_9GAMM</name>
<evidence type="ECO:0000313" key="2">
    <source>
        <dbReference type="Proteomes" id="UP000023435"/>
    </source>
</evidence>
<evidence type="ECO:0000313" key="1">
    <source>
        <dbReference type="EMBL" id="KWS06200.1"/>
    </source>
</evidence>
<comment type="caution">
    <text evidence="1">The sequence shown here is derived from an EMBL/GenBank/DDBJ whole genome shotgun (WGS) entry which is preliminary data.</text>
</comment>
<accession>A0A120AHI1</accession>
<sequence>MSLDNTPAVGPQTRRAIHALHAATWFALTQGDRYSALGRKSVANAFYNILPMLAEVRKAMLDEGEPSSDAVSVAAAAATAVALPDSGGAHALNDDVAREDASVVAIQDGRESLR</sequence>
<dbReference type="Proteomes" id="UP000023435">
    <property type="component" value="Unassembled WGS sequence"/>
</dbReference>
<dbReference type="RefSeq" id="WP_036106036.1">
    <property type="nucleotide sequence ID" value="NZ_JAJA02000001.1"/>
</dbReference>